<organism evidence="2 3">
    <name type="scientific">Knipowitschia caucasica</name>
    <name type="common">Caucasian dwarf goby</name>
    <name type="synonym">Pomatoschistus caucasicus</name>
    <dbReference type="NCBI Taxonomy" id="637954"/>
    <lineage>
        <taxon>Eukaryota</taxon>
        <taxon>Metazoa</taxon>
        <taxon>Chordata</taxon>
        <taxon>Craniata</taxon>
        <taxon>Vertebrata</taxon>
        <taxon>Euteleostomi</taxon>
        <taxon>Actinopterygii</taxon>
        <taxon>Neopterygii</taxon>
        <taxon>Teleostei</taxon>
        <taxon>Neoteleostei</taxon>
        <taxon>Acanthomorphata</taxon>
        <taxon>Gobiaria</taxon>
        <taxon>Gobiiformes</taxon>
        <taxon>Gobioidei</taxon>
        <taxon>Gobiidae</taxon>
        <taxon>Gobiinae</taxon>
        <taxon>Knipowitschia</taxon>
    </lineage>
</organism>
<evidence type="ECO:0000313" key="2">
    <source>
        <dbReference type="EMBL" id="CAL1601267.1"/>
    </source>
</evidence>
<accession>A0AAV2LM02</accession>
<feature type="region of interest" description="Disordered" evidence="1">
    <location>
        <begin position="82"/>
        <end position="109"/>
    </location>
</feature>
<proteinExistence type="predicted"/>
<evidence type="ECO:0000256" key="1">
    <source>
        <dbReference type="SAM" id="MobiDB-lite"/>
    </source>
</evidence>
<evidence type="ECO:0000313" key="3">
    <source>
        <dbReference type="Proteomes" id="UP001497482"/>
    </source>
</evidence>
<dbReference type="EMBL" id="OZ035825">
    <property type="protein sequence ID" value="CAL1601267.1"/>
    <property type="molecule type" value="Genomic_DNA"/>
</dbReference>
<dbReference type="AlphaFoldDB" id="A0AAV2LM02"/>
<dbReference type="Proteomes" id="UP001497482">
    <property type="component" value="Chromosome 3"/>
</dbReference>
<sequence length="129" mass="15520">MDMPCWSYSVEMEFTALLHEALKSIIMNKRWLNEVHKYLNFRYRRLYKKKVCRYMLYTQKTPKTYGYIPDLQTIILRRRLGGPGMPRHRISRPDDPRRYGLLPPVPPPTIEELMRTQVRRGFSRSSLSD</sequence>
<gene>
    <name evidence="2" type="ORF">KC01_LOCUS29266</name>
</gene>
<name>A0AAV2LM02_KNICA</name>
<protein>
    <submittedName>
        <fullName evidence="2">Uncharacterized protein</fullName>
    </submittedName>
</protein>
<keyword evidence="3" id="KW-1185">Reference proteome</keyword>
<reference evidence="2 3" key="1">
    <citation type="submission" date="2024-04" db="EMBL/GenBank/DDBJ databases">
        <authorList>
            <person name="Waldvogel A.-M."/>
            <person name="Schoenle A."/>
        </authorList>
    </citation>
    <scope>NUCLEOTIDE SEQUENCE [LARGE SCALE GENOMIC DNA]</scope>
</reference>